<keyword evidence="3" id="KW-1185">Reference proteome</keyword>
<evidence type="ECO:0000313" key="3">
    <source>
        <dbReference type="Proteomes" id="UP000092460"/>
    </source>
</evidence>
<reference evidence="2" key="2">
    <citation type="submission" date="2020-05" db="UniProtKB">
        <authorList>
            <consortium name="EnsemblMetazoa"/>
        </authorList>
    </citation>
    <scope>IDENTIFICATION</scope>
    <source>
        <strain evidence="2">IAEA</strain>
    </source>
</reference>
<dbReference type="EnsemblMetazoa" id="GPPI025468-RA">
    <property type="protein sequence ID" value="GPPI025468-PA"/>
    <property type="gene ID" value="GPPI025468"/>
</dbReference>
<feature type="compositionally biased region" description="Polar residues" evidence="1">
    <location>
        <begin position="1"/>
        <end position="19"/>
    </location>
</feature>
<dbReference type="VEuPathDB" id="VectorBase:GPPI025468"/>
<proteinExistence type="predicted"/>
<evidence type="ECO:0000313" key="2">
    <source>
        <dbReference type="EnsemblMetazoa" id="GPPI025468-PA"/>
    </source>
</evidence>
<dbReference type="EMBL" id="JXJN01011881">
    <property type="status" value="NOT_ANNOTATED_CDS"/>
    <property type="molecule type" value="Genomic_DNA"/>
</dbReference>
<reference evidence="3" key="1">
    <citation type="submission" date="2015-01" db="EMBL/GenBank/DDBJ databases">
        <authorList>
            <person name="Aksoy S."/>
            <person name="Warren W."/>
            <person name="Wilson R.K."/>
        </authorList>
    </citation>
    <scope>NUCLEOTIDE SEQUENCE [LARGE SCALE GENOMIC DNA]</scope>
    <source>
        <strain evidence="3">IAEA</strain>
    </source>
</reference>
<dbReference type="Proteomes" id="UP000092460">
    <property type="component" value="Unassembled WGS sequence"/>
</dbReference>
<feature type="region of interest" description="Disordered" evidence="1">
    <location>
        <begin position="1"/>
        <end position="23"/>
    </location>
</feature>
<name>A0A1B0BC80_9MUSC</name>
<evidence type="ECO:0000256" key="1">
    <source>
        <dbReference type="SAM" id="MobiDB-lite"/>
    </source>
</evidence>
<protein>
    <submittedName>
        <fullName evidence="2">Uncharacterized protein</fullName>
    </submittedName>
</protein>
<accession>A0A1B0BC80</accession>
<organism evidence="2 3">
    <name type="scientific">Glossina palpalis gambiensis</name>
    <dbReference type="NCBI Taxonomy" id="67801"/>
    <lineage>
        <taxon>Eukaryota</taxon>
        <taxon>Metazoa</taxon>
        <taxon>Ecdysozoa</taxon>
        <taxon>Arthropoda</taxon>
        <taxon>Hexapoda</taxon>
        <taxon>Insecta</taxon>
        <taxon>Pterygota</taxon>
        <taxon>Neoptera</taxon>
        <taxon>Endopterygota</taxon>
        <taxon>Diptera</taxon>
        <taxon>Brachycera</taxon>
        <taxon>Muscomorpha</taxon>
        <taxon>Hippoboscoidea</taxon>
        <taxon>Glossinidae</taxon>
        <taxon>Glossina</taxon>
    </lineage>
</organism>
<dbReference type="AlphaFoldDB" id="A0A1B0BC80"/>
<sequence length="84" mass="9413">MRQKSFETPSSVESFSNSTKNHKHHMTNACKNFVDYYCNLTMTNSVVNEIVGNSSGRILVGKYSRGENSDLEDAMGSPNDVNYK</sequence>